<evidence type="ECO:0000256" key="7">
    <source>
        <dbReference type="ARBA" id="ARBA00023157"/>
    </source>
</evidence>
<sequence length="449" mass="48320">MAEALPPTHVSVLVLLLLFASSATVLSIGVNYGALADNLPPPSQVAAFLRDRTYIDRVKLFDCNQDMIRAFANTGISVIITAANGDIPSLARLPGARVWVASNVAPFYPATNISLVSVGNEILATADRNLIAHIVPALRSLSSALSAAGFPHIRVSTPHSLGILSSSDPPSSGRFRRGYDRVIFAPMLDFLRRSKNPFVVNPYPYFGYTNRTLDYALFKPNPGFFDPVTRINYTNMFDAQMDAVFTAMNRLGYGDVAITIGESGWPSAGDPGQLGVNIEDAESYNGNLIRHVTSGNGTPLMPNRTFETYVFSLFNENLKPGPTAERNFGLFRPDFTPVYNAGVLRGGSQGGGPMPAPISAFKWCVAKGGASDESLQANIDYACSTSGIDCGPIQTGGACFLPNTVRAHANYAMNAYFQFAGRHDFDCDFDKTGVVTTANPSYGECKYIA</sequence>
<gene>
    <name evidence="12" type="ORF">HPP92_028583</name>
</gene>
<name>A0A835P6T9_VANPL</name>
<evidence type="ECO:0000259" key="11">
    <source>
        <dbReference type="SMART" id="SM00768"/>
    </source>
</evidence>
<dbReference type="FunFam" id="1.20.58.1040:FF:000003">
    <property type="entry name" value="glucan endo-1,3-beta-glucosidase 7"/>
    <property type="match status" value="1"/>
</dbReference>
<comment type="similarity">
    <text evidence="2 9">Belongs to the glycosyl hydrolase 17 family.</text>
</comment>
<evidence type="ECO:0000256" key="1">
    <source>
        <dbReference type="ARBA" id="ARBA00000382"/>
    </source>
</evidence>
<comment type="caution">
    <text evidence="12">The sequence shown here is derived from an EMBL/GenBank/DDBJ whole genome shotgun (WGS) entry which is preliminary data.</text>
</comment>
<evidence type="ECO:0000256" key="9">
    <source>
        <dbReference type="RuleBase" id="RU004335"/>
    </source>
</evidence>
<comment type="catalytic activity">
    <reaction evidence="1">
        <text>Hydrolysis of (1-&gt;3)-beta-D-glucosidic linkages in (1-&gt;3)-beta-D-glucans.</text>
        <dbReference type="EC" id="3.2.1.39"/>
    </reaction>
</comment>
<evidence type="ECO:0000256" key="4">
    <source>
        <dbReference type="ARBA" id="ARBA00022729"/>
    </source>
</evidence>
<organism evidence="12 13">
    <name type="scientific">Vanilla planifolia</name>
    <name type="common">Vanilla</name>
    <dbReference type="NCBI Taxonomy" id="51239"/>
    <lineage>
        <taxon>Eukaryota</taxon>
        <taxon>Viridiplantae</taxon>
        <taxon>Streptophyta</taxon>
        <taxon>Embryophyta</taxon>
        <taxon>Tracheophyta</taxon>
        <taxon>Spermatophyta</taxon>
        <taxon>Magnoliopsida</taxon>
        <taxon>Liliopsida</taxon>
        <taxon>Asparagales</taxon>
        <taxon>Orchidaceae</taxon>
        <taxon>Vanilloideae</taxon>
        <taxon>Vanilleae</taxon>
        <taxon>Vanilla</taxon>
    </lineage>
</organism>
<reference evidence="12 13" key="1">
    <citation type="journal article" date="2020" name="Nat. Food">
        <title>A phased Vanilla planifolia genome enables genetic improvement of flavour and production.</title>
        <authorList>
            <person name="Hasing T."/>
            <person name="Tang H."/>
            <person name="Brym M."/>
            <person name="Khazi F."/>
            <person name="Huang T."/>
            <person name="Chambers A.H."/>
        </authorList>
    </citation>
    <scope>NUCLEOTIDE SEQUENCE [LARGE SCALE GENOMIC DNA]</scope>
    <source>
        <tissue evidence="12">Leaf</tissue>
    </source>
</reference>
<dbReference type="Gene3D" id="1.20.58.1040">
    <property type="match status" value="1"/>
</dbReference>
<evidence type="ECO:0000256" key="5">
    <source>
        <dbReference type="ARBA" id="ARBA00022801"/>
    </source>
</evidence>
<dbReference type="EMBL" id="JADCNM010000529">
    <property type="protein sequence ID" value="KAG0446910.1"/>
    <property type="molecule type" value="Genomic_DNA"/>
</dbReference>
<protein>
    <recommendedName>
        <fullName evidence="3">glucan endo-1,3-beta-D-glucosidase</fullName>
        <ecNumber evidence="3">3.2.1.39</ecNumber>
    </recommendedName>
</protein>
<dbReference type="GO" id="GO:0005975">
    <property type="term" value="P:carbohydrate metabolic process"/>
    <property type="evidence" value="ECO:0007669"/>
    <property type="project" value="InterPro"/>
</dbReference>
<feature type="chain" id="PRO_5032703285" description="glucan endo-1,3-beta-D-glucosidase" evidence="10">
    <location>
        <begin position="28"/>
        <end position="449"/>
    </location>
</feature>
<proteinExistence type="inferred from homology"/>
<accession>A0A835P6T9</accession>
<feature type="signal peptide" evidence="10">
    <location>
        <begin position="1"/>
        <end position="27"/>
    </location>
</feature>
<dbReference type="Gene3D" id="3.20.20.80">
    <property type="entry name" value="Glycosidases"/>
    <property type="match status" value="1"/>
</dbReference>
<dbReference type="AlphaFoldDB" id="A0A835P6T9"/>
<keyword evidence="8" id="KW-0326">Glycosidase</keyword>
<keyword evidence="4 10" id="KW-0732">Signal</keyword>
<dbReference type="OrthoDB" id="1938138at2759"/>
<keyword evidence="5" id="KW-0378">Hydrolase</keyword>
<dbReference type="Pfam" id="PF07983">
    <property type="entry name" value="X8"/>
    <property type="match status" value="1"/>
</dbReference>
<dbReference type="GO" id="GO:0042973">
    <property type="term" value="F:glucan endo-1,3-beta-D-glucosidase activity"/>
    <property type="evidence" value="ECO:0007669"/>
    <property type="project" value="UniProtKB-EC"/>
</dbReference>
<evidence type="ECO:0000313" key="13">
    <source>
        <dbReference type="Proteomes" id="UP000639772"/>
    </source>
</evidence>
<dbReference type="InterPro" id="IPR000490">
    <property type="entry name" value="Glyco_hydro_17"/>
</dbReference>
<dbReference type="Proteomes" id="UP000639772">
    <property type="component" value="Unassembled WGS sequence"/>
</dbReference>
<feature type="domain" description="X8" evidence="11">
    <location>
        <begin position="362"/>
        <end position="447"/>
    </location>
</feature>
<dbReference type="GO" id="GO:0006952">
    <property type="term" value="P:defense response"/>
    <property type="evidence" value="ECO:0007669"/>
    <property type="project" value="UniProtKB-KW"/>
</dbReference>
<evidence type="ECO:0000313" key="12">
    <source>
        <dbReference type="EMBL" id="KAG0446910.1"/>
    </source>
</evidence>
<dbReference type="InterPro" id="IPR012946">
    <property type="entry name" value="X8"/>
</dbReference>
<evidence type="ECO:0000256" key="2">
    <source>
        <dbReference type="ARBA" id="ARBA00008773"/>
    </source>
</evidence>
<evidence type="ECO:0000256" key="8">
    <source>
        <dbReference type="ARBA" id="ARBA00023295"/>
    </source>
</evidence>
<dbReference type="SMART" id="SM00768">
    <property type="entry name" value="X8"/>
    <property type="match status" value="1"/>
</dbReference>
<evidence type="ECO:0000256" key="3">
    <source>
        <dbReference type="ARBA" id="ARBA00012780"/>
    </source>
</evidence>
<dbReference type="FunFam" id="3.20.20.80:FF:000002">
    <property type="entry name" value="Glucan endo-1,3-beta-glucosidase 3"/>
    <property type="match status" value="1"/>
</dbReference>
<keyword evidence="7" id="KW-1015">Disulfide bond</keyword>
<evidence type="ECO:0000256" key="10">
    <source>
        <dbReference type="SAM" id="SignalP"/>
    </source>
</evidence>
<dbReference type="PANTHER" id="PTHR32227">
    <property type="entry name" value="GLUCAN ENDO-1,3-BETA-GLUCOSIDASE BG1-RELATED-RELATED"/>
    <property type="match status" value="1"/>
</dbReference>
<dbReference type="InterPro" id="IPR044965">
    <property type="entry name" value="Glyco_hydro_17_plant"/>
</dbReference>
<dbReference type="InterPro" id="IPR017853">
    <property type="entry name" value="GH"/>
</dbReference>
<dbReference type="Pfam" id="PF00332">
    <property type="entry name" value="Glyco_hydro_17"/>
    <property type="match status" value="1"/>
</dbReference>
<dbReference type="EC" id="3.2.1.39" evidence="3"/>
<evidence type="ECO:0000256" key="6">
    <source>
        <dbReference type="ARBA" id="ARBA00022821"/>
    </source>
</evidence>
<keyword evidence="6" id="KW-0611">Plant defense</keyword>
<dbReference type="SUPFAM" id="SSF51445">
    <property type="entry name" value="(Trans)glycosidases"/>
    <property type="match status" value="1"/>
</dbReference>